<dbReference type="Proteomes" id="UP000245942">
    <property type="component" value="Unassembled WGS sequence"/>
</dbReference>
<feature type="region of interest" description="Disordered" evidence="1">
    <location>
        <begin position="42"/>
        <end position="139"/>
    </location>
</feature>
<feature type="domain" description="DNA repair protein rhp7 treble clef" evidence="2">
    <location>
        <begin position="188"/>
        <end position="223"/>
    </location>
</feature>
<evidence type="ECO:0000256" key="1">
    <source>
        <dbReference type="SAM" id="MobiDB-lite"/>
    </source>
</evidence>
<protein>
    <submittedName>
        <fullName evidence="3">RNI-like protein</fullName>
    </submittedName>
</protein>
<gene>
    <name evidence="3" type="ORF">BCV69DRAFT_299873</name>
</gene>
<name>A0A316U4E2_9BASI</name>
<dbReference type="InterPro" id="IPR001611">
    <property type="entry name" value="Leu-rich_rpt"/>
</dbReference>
<feature type="compositionally biased region" description="Low complexity" evidence="1">
    <location>
        <begin position="233"/>
        <end position="246"/>
    </location>
</feature>
<dbReference type="GO" id="GO:0019005">
    <property type="term" value="C:SCF ubiquitin ligase complex"/>
    <property type="evidence" value="ECO:0007669"/>
    <property type="project" value="TreeGrafter"/>
</dbReference>
<evidence type="ECO:0000313" key="4">
    <source>
        <dbReference type="Proteomes" id="UP000245942"/>
    </source>
</evidence>
<dbReference type="RefSeq" id="XP_025347289.1">
    <property type="nucleotide sequence ID" value="XM_025494378.1"/>
</dbReference>
<feature type="region of interest" description="Disordered" evidence="1">
    <location>
        <begin position="230"/>
        <end position="269"/>
    </location>
</feature>
<dbReference type="SUPFAM" id="SSF52047">
    <property type="entry name" value="RNI-like"/>
    <property type="match status" value="1"/>
</dbReference>
<evidence type="ECO:0000259" key="2">
    <source>
        <dbReference type="Pfam" id="PF23550"/>
    </source>
</evidence>
<dbReference type="AlphaFoldDB" id="A0A316U4E2"/>
<evidence type="ECO:0000313" key="3">
    <source>
        <dbReference type="EMBL" id="PWN20129.1"/>
    </source>
</evidence>
<feature type="compositionally biased region" description="Acidic residues" evidence="1">
    <location>
        <begin position="116"/>
        <end position="126"/>
    </location>
</feature>
<feature type="compositionally biased region" description="Low complexity" evidence="1">
    <location>
        <begin position="94"/>
        <end position="103"/>
    </location>
</feature>
<dbReference type="PANTHER" id="PTHR13318">
    <property type="entry name" value="PARTNER OF PAIRED, ISOFORM B-RELATED"/>
    <property type="match status" value="1"/>
</dbReference>
<organism evidence="3 4">
    <name type="scientific">Pseudomicrostroma glucosiphilum</name>
    <dbReference type="NCBI Taxonomy" id="1684307"/>
    <lineage>
        <taxon>Eukaryota</taxon>
        <taxon>Fungi</taxon>
        <taxon>Dikarya</taxon>
        <taxon>Basidiomycota</taxon>
        <taxon>Ustilaginomycotina</taxon>
        <taxon>Exobasidiomycetes</taxon>
        <taxon>Microstromatales</taxon>
        <taxon>Microstromatales incertae sedis</taxon>
        <taxon>Pseudomicrostroma</taxon>
    </lineage>
</organism>
<feature type="compositionally biased region" description="Low complexity" evidence="1">
    <location>
        <begin position="72"/>
        <end position="87"/>
    </location>
</feature>
<dbReference type="STRING" id="1684307.A0A316U4E2"/>
<dbReference type="Pfam" id="PF23550">
    <property type="entry name" value="zf_Tbcl_Rhp7"/>
    <property type="match status" value="1"/>
</dbReference>
<dbReference type="EMBL" id="KZ819329">
    <property type="protein sequence ID" value="PWN20129.1"/>
    <property type="molecule type" value="Genomic_DNA"/>
</dbReference>
<proteinExistence type="predicted"/>
<accession>A0A316U4E2</accession>
<reference evidence="3 4" key="1">
    <citation type="journal article" date="2018" name="Mol. Biol. Evol.">
        <title>Broad Genomic Sampling Reveals a Smut Pathogenic Ancestry of the Fungal Clade Ustilaginomycotina.</title>
        <authorList>
            <person name="Kijpornyongpan T."/>
            <person name="Mondo S.J."/>
            <person name="Barry K."/>
            <person name="Sandor L."/>
            <person name="Lee J."/>
            <person name="Lipzen A."/>
            <person name="Pangilinan J."/>
            <person name="LaButti K."/>
            <person name="Hainaut M."/>
            <person name="Henrissat B."/>
            <person name="Grigoriev I.V."/>
            <person name="Spatafora J.W."/>
            <person name="Aime M.C."/>
        </authorList>
    </citation>
    <scope>NUCLEOTIDE SEQUENCE [LARGE SCALE GENOMIC DNA]</scope>
    <source>
        <strain evidence="3 4">MCA 4718</strain>
    </source>
</reference>
<dbReference type="Gene3D" id="3.80.10.10">
    <property type="entry name" value="Ribonuclease Inhibitor"/>
    <property type="match status" value="2"/>
</dbReference>
<dbReference type="InterPro" id="IPR032675">
    <property type="entry name" value="LRR_dom_sf"/>
</dbReference>
<dbReference type="InterPro" id="IPR006553">
    <property type="entry name" value="Leu-rich_rpt_Cys-con_subtyp"/>
</dbReference>
<dbReference type="Pfam" id="PF13516">
    <property type="entry name" value="LRR_6"/>
    <property type="match status" value="1"/>
</dbReference>
<keyword evidence="4" id="KW-1185">Reference proteome</keyword>
<dbReference type="GeneID" id="37016112"/>
<dbReference type="InterPro" id="IPR056451">
    <property type="entry name" value="Znf_Tbcl_Rhp7"/>
</dbReference>
<dbReference type="GO" id="GO:0031146">
    <property type="term" value="P:SCF-dependent proteasomal ubiquitin-dependent protein catabolic process"/>
    <property type="evidence" value="ECO:0007669"/>
    <property type="project" value="TreeGrafter"/>
</dbReference>
<sequence length="684" mass="73562">MSDIRGPTSALTSFLRDKNIRIPNANRFRRRDEAAAAAAAAAAEAADGGVTQSTQDTLDGAVAALQAEASREAGPSGSSSPAAGSSRTAKRKAPVASGSAAPAKKVKAVKGLSMNFDEEDEDDEEYIGTGSEAGDADDADEQYVPRATRRRGGEVAAPIAEADEEISKWSAIQQGVEGGPSRKLTATGAVDNCAGCSRKFSLTGYTVQTASGGLCHKCGPEYNNWQITGGGARTARSSGSGSQSRSYSVFDGAGPSGSRKPAQKKKKTTIIKPQDKKELANLQSMCINIISNYIEDVEALGGIGRQSIDALSKSISKNRRLTPQTVQLFLEPDITSLSLYDCSKLDNDSLASIATFSPRLQTINLQLCGQMGNIALDAWSTKMHDLHNVELYGPYLVRIDAWHRFFERIGQRLKTFKIRESPRFDLSCVQKMVEHCPNITELGLAQIGPLDGKALKPLYTYKNLRYLDVSDPGVSGPGIPAESLKDDDLIELLSHVGASLEVLHVGGNVDLSDRFVLEGVLRYCRNLRELNLSHCEKIEGDSLTILFDVFSARGDAGLEKLVLRRCIQTSDEALHAVITHSGHSLVELDLNSCDKLTKDALKSLARAPETVEGENGGCPLLEKLDLGFVRATDDDTLTTIVDGTKKLQELKVFGDNKLTDMIGSTSRCRIIGLEKQALIAKNVN</sequence>
<dbReference type="SMART" id="SM00367">
    <property type="entry name" value="LRR_CC"/>
    <property type="match status" value="6"/>
</dbReference>
<dbReference type="OrthoDB" id="421226at2759"/>